<evidence type="ECO:0000313" key="2">
    <source>
        <dbReference type="Proteomes" id="UP000549617"/>
    </source>
</evidence>
<evidence type="ECO:0000313" key="1">
    <source>
        <dbReference type="EMBL" id="MBB5684284.1"/>
    </source>
</evidence>
<keyword evidence="2" id="KW-1185">Reference proteome</keyword>
<comment type="caution">
    <text evidence="1">The sequence shown here is derived from an EMBL/GenBank/DDBJ whole genome shotgun (WGS) entry which is preliminary data.</text>
</comment>
<gene>
    <name evidence="1" type="ORF">FHS49_000275</name>
</gene>
<proteinExistence type="predicted"/>
<accession>A0A7W9AEQ2</accession>
<dbReference type="AlphaFoldDB" id="A0A7W9AEQ2"/>
<dbReference type="RefSeq" id="WP_184014522.1">
    <property type="nucleotide sequence ID" value="NZ_JACIJC010000001.1"/>
</dbReference>
<dbReference type="EMBL" id="JACIJC010000001">
    <property type="protein sequence ID" value="MBB5684284.1"/>
    <property type="molecule type" value="Genomic_DNA"/>
</dbReference>
<reference evidence="1 2" key="1">
    <citation type="submission" date="2020-08" db="EMBL/GenBank/DDBJ databases">
        <title>Genomic Encyclopedia of Type Strains, Phase IV (KMG-IV): sequencing the most valuable type-strain genomes for metagenomic binning, comparative biology and taxonomic classification.</title>
        <authorList>
            <person name="Goeker M."/>
        </authorList>
    </citation>
    <scope>NUCLEOTIDE SEQUENCE [LARGE SCALE GENOMIC DNA]</scope>
    <source>
        <strain evidence="1 2">DSM 25079</strain>
    </source>
</reference>
<name>A0A7W9AEQ2_9SPHN</name>
<protein>
    <submittedName>
        <fullName evidence="1">Uncharacterized protein</fullName>
    </submittedName>
</protein>
<dbReference type="Proteomes" id="UP000549617">
    <property type="component" value="Unassembled WGS sequence"/>
</dbReference>
<organism evidence="1 2">
    <name type="scientific">Sphingobium boeckii</name>
    <dbReference type="NCBI Taxonomy" id="1082345"/>
    <lineage>
        <taxon>Bacteria</taxon>
        <taxon>Pseudomonadati</taxon>
        <taxon>Pseudomonadota</taxon>
        <taxon>Alphaproteobacteria</taxon>
        <taxon>Sphingomonadales</taxon>
        <taxon>Sphingomonadaceae</taxon>
        <taxon>Sphingobium</taxon>
    </lineage>
</organism>
<sequence>MLTELDGPPGDYDVMQDGALVERTEQRIDDEYRSEYGPDAITLAHMRKAIEARLIVAGYEFEGLLTAEAQATGQSVTDLAAIIIAKDEPIASKETARVADKAAWRALA</sequence>